<dbReference type="SMART" id="SM00355">
    <property type="entry name" value="ZnF_C2H2"/>
    <property type="match status" value="2"/>
</dbReference>
<dbReference type="PROSITE" id="PS00463">
    <property type="entry name" value="ZN2_CY6_FUNGAL_1"/>
    <property type="match status" value="1"/>
</dbReference>
<feature type="domain" description="Zn(2)-C6 fungal-type" evidence="10">
    <location>
        <begin position="95"/>
        <end position="124"/>
    </location>
</feature>
<dbReference type="PROSITE" id="PS50157">
    <property type="entry name" value="ZINC_FINGER_C2H2_2"/>
    <property type="match status" value="2"/>
</dbReference>
<feature type="domain" description="C2H2-type" evidence="11">
    <location>
        <begin position="22"/>
        <end position="49"/>
    </location>
</feature>
<dbReference type="GO" id="GO:0006351">
    <property type="term" value="P:DNA-templated transcription"/>
    <property type="evidence" value="ECO:0007669"/>
    <property type="project" value="InterPro"/>
</dbReference>
<gene>
    <name evidence="12" type="ORF">P170DRAFT_479147</name>
</gene>
<evidence type="ECO:0000256" key="6">
    <source>
        <dbReference type="ARBA" id="ARBA00023242"/>
    </source>
</evidence>
<dbReference type="InterPro" id="IPR001138">
    <property type="entry name" value="Zn2Cys6_DnaBD"/>
</dbReference>
<dbReference type="InterPro" id="IPR036864">
    <property type="entry name" value="Zn2-C6_fun-type_DNA-bd_sf"/>
</dbReference>
<dbReference type="OrthoDB" id="40579at2759"/>
<keyword evidence="13" id="KW-1185">Reference proteome</keyword>
<dbReference type="PANTHER" id="PTHR47660">
    <property type="entry name" value="TRANSCRIPTION FACTOR WITH C2H2 AND ZN(2)-CYS(6) DNA BINDING DOMAIN (EUROFUNG)-RELATED-RELATED"/>
    <property type="match status" value="1"/>
</dbReference>
<evidence type="ECO:0000256" key="2">
    <source>
        <dbReference type="ARBA" id="ARBA00022833"/>
    </source>
</evidence>
<evidence type="ECO:0000256" key="7">
    <source>
        <dbReference type="PROSITE-ProRule" id="PRU00042"/>
    </source>
</evidence>
<dbReference type="Gene3D" id="3.30.160.60">
    <property type="entry name" value="Classic Zinc Finger"/>
    <property type="match status" value="2"/>
</dbReference>
<sequence length="884" mass="97984">MFGESPSTTSPTSPQRSAKGYFKCGSCSKSYVRADHLIRHVRSHTREKPYVCHICNKGFARPDLMKRHAAGHENPDEGKRKRPPSYPKNGRVSQACAACAKSKLKCDEEKPCKRCREKGFTCDWPDGGNDASPSPVQGSHTDQPNDSLDDGLEQPSLSPFNPGEEAEMLDVIDPADLESPVAIDPYLPATGTNPLPDDGLSMTYGAQTISPAMDHDSGIFSVDGTFFPNFIPDSLIPSLARHDMDTSTNLPHDYIHDVFDHNVNFDFDLTDVDFGLIDFFNTRGIAEAPDRSDADSGIALGAEAYRRSSLSNWTPAHEDHAYAHQGDLSVPKSIDSPEANMRPERHILSERLSPGSRDLIFGMVLQTNTKATTTRIMKSFPSTELLDSLIQDYFEFQNCHIDSWIHGPTFQPNDQNPDMLAAVAAAGAIRSPIPTIRKLGFALMEVARLQLSSKYENDNSTTRDLRASQTFALSLDIGIWSGNGRRTEIAESFQQPLITMLRRSLRFRRSAYSTILPSVDDSPESLERKWRTWAEQESFKRLAHHLFLHDAQSAMMLNATPILSYAELELPFPAIRALWDAQSADEWRDIYLRTGTGPGRLPSLVDTLHNMSELSSFSGCIDSQLSIFILLHGLSALINEYHRLKFISKGSSKHWNALVISSRQQELSQVISFFRMVYHELADTPSPQILLVYEMISMFLYMSLEELQLFAGKEDKKEARRVYQSALEWINSIDSRRALWHAGQVLRAAKAMPPGSLTGFFAVGVYYASLAFWSYSVVYRAKNAKKPAGSPPEGHYGGRWPTVFLDGDDSTDVQKFISLGCGCPALQGPRSPVLVADPNQTMALARGVLRAEASHDALPPLVQSLCQLMGDLGNAARSSAVGSV</sequence>
<keyword evidence="2" id="KW-0862">Zinc</keyword>
<dbReference type="VEuPathDB" id="FungiDB:P170DRAFT_479147"/>
<evidence type="ECO:0000256" key="5">
    <source>
        <dbReference type="ARBA" id="ARBA00023163"/>
    </source>
</evidence>
<evidence type="ECO:0000313" key="12">
    <source>
        <dbReference type="EMBL" id="PLB46231.1"/>
    </source>
</evidence>
<keyword evidence="4" id="KW-0238">DNA-binding</keyword>
<proteinExistence type="predicted"/>
<keyword evidence="6" id="KW-0539">Nucleus</keyword>
<evidence type="ECO:0000259" key="10">
    <source>
        <dbReference type="PROSITE" id="PS50048"/>
    </source>
</evidence>
<reference evidence="12 13" key="1">
    <citation type="submission" date="2016-12" db="EMBL/GenBank/DDBJ databases">
        <title>The genomes of Aspergillus section Nigri reveals drivers in fungal speciation.</title>
        <authorList>
            <consortium name="DOE Joint Genome Institute"/>
            <person name="Vesth T.C."/>
            <person name="Nybo J."/>
            <person name="Theobald S."/>
            <person name="Brandl J."/>
            <person name="Frisvad J.C."/>
            <person name="Nielsen K.F."/>
            <person name="Lyhne E.K."/>
            <person name="Kogle M.E."/>
            <person name="Kuo A."/>
            <person name="Riley R."/>
            <person name="Clum A."/>
            <person name="Nolan M."/>
            <person name="Lipzen A."/>
            <person name="Salamov A."/>
            <person name="Henrissat B."/>
            <person name="Wiebenga A."/>
            <person name="De Vries R.P."/>
            <person name="Grigoriev I.V."/>
            <person name="Mortensen U.H."/>
            <person name="Andersen M.R."/>
            <person name="Baker S.E."/>
        </authorList>
    </citation>
    <scope>NUCLEOTIDE SEQUENCE [LARGE SCALE GENOMIC DNA]</scope>
    <source>
        <strain evidence="12 13">IBT 23096</strain>
    </source>
</reference>
<feature type="domain" description="C2H2-type" evidence="11">
    <location>
        <begin position="50"/>
        <end position="77"/>
    </location>
</feature>
<dbReference type="GO" id="GO:0009893">
    <property type="term" value="P:positive regulation of metabolic process"/>
    <property type="evidence" value="ECO:0007669"/>
    <property type="project" value="UniProtKB-ARBA"/>
</dbReference>
<evidence type="ECO:0000259" key="11">
    <source>
        <dbReference type="PROSITE" id="PS50157"/>
    </source>
</evidence>
<feature type="region of interest" description="Disordered" evidence="8">
    <location>
        <begin position="124"/>
        <end position="164"/>
    </location>
</feature>
<keyword evidence="9" id="KW-0472">Membrane</keyword>
<evidence type="ECO:0000256" key="4">
    <source>
        <dbReference type="ARBA" id="ARBA00023125"/>
    </source>
</evidence>
<dbReference type="GO" id="GO:0000981">
    <property type="term" value="F:DNA-binding transcription factor activity, RNA polymerase II-specific"/>
    <property type="evidence" value="ECO:0007669"/>
    <property type="project" value="InterPro"/>
</dbReference>
<dbReference type="GO" id="GO:0003677">
    <property type="term" value="F:DNA binding"/>
    <property type="evidence" value="ECO:0007669"/>
    <property type="project" value="UniProtKB-KW"/>
</dbReference>
<dbReference type="Gene3D" id="4.10.240.10">
    <property type="entry name" value="Zn(2)-C6 fungal-type DNA-binding domain"/>
    <property type="match status" value="1"/>
</dbReference>
<keyword evidence="7" id="KW-0863">Zinc-finger</keyword>
<feature type="compositionally biased region" description="Polar residues" evidence="8">
    <location>
        <begin position="131"/>
        <end position="146"/>
    </location>
</feature>
<dbReference type="Pfam" id="PF04082">
    <property type="entry name" value="Fungal_trans"/>
    <property type="match status" value="1"/>
</dbReference>
<dbReference type="Pfam" id="PF00096">
    <property type="entry name" value="zf-C2H2"/>
    <property type="match status" value="2"/>
</dbReference>
<keyword evidence="1" id="KW-0479">Metal-binding</keyword>
<dbReference type="RefSeq" id="XP_024701533.1">
    <property type="nucleotide sequence ID" value="XM_024853634.1"/>
</dbReference>
<keyword evidence="9" id="KW-1133">Transmembrane helix</keyword>
<dbReference type="InterPro" id="IPR013087">
    <property type="entry name" value="Znf_C2H2_type"/>
</dbReference>
<evidence type="ECO:0000256" key="8">
    <source>
        <dbReference type="SAM" id="MobiDB-lite"/>
    </source>
</evidence>
<dbReference type="SUPFAM" id="SSF57701">
    <property type="entry name" value="Zn2/Cys6 DNA-binding domain"/>
    <property type="match status" value="1"/>
</dbReference>
<keyword evidence="9" id="KW-0812">Transmembrane</keyword>
<dbReference type="PROSITE" id="PS00028">
    <property type="entry name" value="ZINC_FINGER_C2H2_1"/>
    <property type="match status" value="2"/>
</dbReference>
<organism evidence="12 13">
    <name type="scientific">Aspergillus steynii IBT 23096</name>
    <dbReference type="NCBI Taxonomy" id="1392250"/>
    <lineage>
        <taxon>Eukaryota</taxon>
        <taxon>Fungi</taxon>
        <taxon>Dikarya</taxon>
        <taxon>Ascomycota</taxon>
        <taxon>Pezizomycotina</taxon>
        <taxon>Eurotiomycetes</taxon>
        <taxon>Eurotiomycetidae</taxon>
        <taxon>Eurotiales</taxon>
        <taxon>Aspergillaceae</taxon>
        <taxon>Aspergillus</taxon>
        <taxon>Aspergillus subgen. Circumdati</taxon>
    </lineage>
</organism>
<name>A0A2I2G023_9EURO</name>
<feature type="compositionally biased region" description="Basic and acidic residues" evidence="8">
    <location>
        <begin position="69"/>
        <end position="79"/>
    </location>
</feature>
<dbReference type="InterPro" id="IPR007219">
    <property type="entry name" value="XnlR_reg_dom"/>
</dbReference>
<accession>A0A2I2G023</accession>
<dbReference type="CDD" id="cd00067">
    <property type="entry name" value="GAL4"/>
    <property type="match status" value="1"/>
</dbReference>
<feature type="transmembrane region" description="Helical" evidence="9">
    <location>
        <begin position="757"/>
        <end position="778"/>
    </location>
</feature>
<keyword evidence="5" id="KW-0804">Transcription</keyword>
<dbReference type="AlphaFoldDB" id="A0A2I2G023"/>
<feature type="region of interest" description="Disordered" evidence="8">
    <location>
        <begin position="69"/>
        <end position="91"/>
    </location>
</feature>
<keyword evidence="3" id="KW-0805">Transcription regulation</keyword>
<comment type="caution">
    <text evidence="12">The sequence shown here is derived from an EMBL/GenBank/DDBJ whole genome shotgun (WGS) entry which is preliminary data.</text>
</comment>
<dbReference type="PROSITE" id="PS50048">
    <property type="entry name" value="ZN2_CY6_FUNGAL_2"/>
    <property type="match status" value="1"/>
</dbReference>
<protein>
    <recommendedName>
        <fullName evidence="14">C2H2 type zinc finger domain protein</fullName>
    </recommendedName>
</protein>
<dbReference type="EMBL" id="MSFO01000007">
    <property type="protein sequence ID" value="PLB46231.1"/>
    <property type="molecule type" value="Genomic_DNA"/>
</dbReference>
<dbReference type="Proteomes" id="UP000234275">
    <property type="component" value="Unassembled WGS sequence"/>
</dbReference>
<evidence type="ECO:0008006" key="14">
    <source>
        <dbReference type="Google" id="ProtNLM"/>
    </source>
</evidence>
<dbReference type="SMART" id="SM00066">
    <property type="entry name" value="GAL4"/>
    <property type="match status" value="1"/>
</dbReference>
<dbReference type="GeneID" id="36561332"/>
<dbReference type="PANTHER" id="PTHR47660:SF2">
    <property type="entry name" value="TRANSCRIPTION FACTOR WITH C2H2 AND ZN(2)-CYS(6) DNA BINDING DOMAIN (EUROFUNG)"/>
    <property type="match status" value="1"/>
</dbReference>
<evidence type="ECO:0000256" key="1">
    <source>
        <dbReference type="ARBA" id="ARBA00022723"/>
    </source>
</evidence>
<dbReference type="InterPro" id="IPR036236">
    <property type="entry name" value="Znf_C2H2_sf"/>
</dbReference>
<dbReference type="STRING" id="1392250.A0A2I2G023"/>
<dbReference type="GO" id="GO:0008270">
    <property type="term" value="F:zinc ion binding"/>
    <property type="evidence" value="ECO:0007669"/>
    <property type="project" value="UniProtKB-KW"/>
</dbReference>
<evidence type="ECO:0000313" key="13">
    <source>
        <dbReference type="Proteomes" id="UP000234275"/>
    </source>
</evidence>
<evidence type="ECO:0000256" key="9">
    <source>
        <dbReference type="SAM" id="Phobius"/>
    </source>
</evidence>
<dbReference type="Pfam" id="PF00172">
    <property type="entry name" value="Zn_clus"/>
    <property type="match status" value="1"/>
</dbReference>
<evidence type="ECO:0000256" key="3">
    <source>
        <dbReference type="ARBA" id="ARBA00023015"/>
    </source>
</evidence>
<dbReference type="SUPFAM" id="SSF57667">
    <property type="entry name" value="beta-beta-alpha zinc fingers"/>
    <property type="match status" value="1"/>
</dbReference>